<evidence type="ECO:0000259" key="7">
    <source>
        <dbReference type="Pfam" id="PF00155"/>
    </source>
</evidence>
<organism evidence="8 9">
    <name type="scientific">Lentilactobacillus rapi</name>
    <dbReference type="NCBI Taxonomy" id="481723"/>
    <lineage>
        <taxon>Bacteria</taxon>
        <taxon>Bacillati</taxon>
        <taxon>Bacillota</taxon>
        <taxon>Bacilli</taxon>
        <taxon>Lactobacillales</taxon>
        <taxon>Lactobacillaceae</taxon>
        <taxon>Lentilactobacillus</taxon>
    </lineage>
</organism>
<evidence type="ECO:0000256" key="4">
    <source>
        <dbReference type="ARBA" id="ARBA00022679"/>
    </source>
</evidence>
<evidence type="ECO:0000256" key="2">
    <source>
        <dbReference type="ARBA" id="ARBA00007441"/>
    </source>
</evidence>
<dbReference type="GO" id="GO:0006520">
    <property type="term" value="P:amino acid metabolic process"/>
    <property type="evidence" value="ECO:0007669"/>
    <property type="project" value="InterPro"/>
</dbReference>
<dbReference type="InterPro" id="IPR004838">
    <property type="entry name" value="NHTrfase_class1_PyrdxlP-BS"/>
</dbReference>
<protein>
    <recommendedName>
        <fullName evidence="6">Aminotransferase</fullName>
        <ecNumber evidence="6">2.6.1.-</ecNumber>
    </recommendedName>
</protein>
<evidence type="ECO:0000256" key="1">
    <source>
        <dbReference type="ARBA" id="ARBA00001933"/>
    </source>
</evidence>
<dbReference type="EC" id="2.6.1.-" evidence="6"/>
<keyword evidence="5" id="KW-0663">Pyridoxal phosphate</keyword>
<dbReference type="RefSeq" id="WP_056981749.1">
    <property type="nucleotide sequence ID" value="NZ_BKAM01000113.1"/>
</dbReference>
<dbReference type="FunFam" id="3.40.640.10:FF:000033">
    <property type="entry name" value="Aspartate aminotransferase"/>
    <property type="match status" value="1"/>
</dbReference>
<dbReference type="Gene3D" id="3.40.640.10">
    <property type="entry name" value="Type I PLP-dependent aspartate aminotransferase-like (Major domain)"/>
    <property type="match status" value="1"/>
</dbReference>
<evidence type="ECO:0000256" key="6">
    <source>
        <dbReference type="RuleBase" id="RU000481"/>
    </source>
</evidence>
<dbReference type="InterPro" id="IPR015422">
    <property type="entry name" value="PyrdxlP-dep_Trfase_small"/>
</dbReference>
<dbReference type="PANTHER" id="PTHR46383:SF4">
    <property type="entry name" value="AMINOTRANSFERASE"/>
    <property type="match status" value="1"/>
</dbReference>
<dbReference type="EMBL" id="BKAM01000113">
    <property type="protein sequence ID" value="GEP73665.1"/>
    <property type="molecule type" value="Genomic_DNA"/>
</dbReference>
<dbReference type="InterPro" id="IPR015421">
    <property type="entry name" value="PyrdxlP-dep_Trfase_major"/>
</dbReference>
<gene>
    <name evidence="8" type="ORF">LRA02_25330</name>
</gene>
<keyword evidence="4 6" id="KW-0808">Transferase</keyword>
<evidence type="ECO:0000313" key="9">
    <source>
        <dbReference type="Proteomes" id="UP000321569"/>
    </source>
</evidence>
<evidence type="ECO:0000256" key="3">
    <source>
        <dbReference type="ARBA" id="ARBA00022576"/>
    </source>
</evidence>
<accession>A0A512PR25</accession>
<reference evidence="8 9" key="1">
    <citation type="submission" date="2019-07" db="EMBL/GenBank/DDBJ databases">
        <title>Whole genome shotgun sequence of Lactobacillus rapi NBRC 109618.</title>
        <authorList>
            <person name="Hosoyama A."/>
            <person name="Uohara A."/>
            <person name="Ohji S."/>
            <person name="Ichikawa N."/>
        </authorList>
    </citation>
    <scope>NUCLEOTIDE SEQUENCE [LARGE SCALE GENOMIC DNA]</scope>
    <source>
        <strain evidence="8 9">NBRC 109618</strain>
    </source>
</reference>
<dbReference type="InterPro" id="IPR050596">
    <property type="entry name" value="AspAT/PAT-like"/>
</dbReference>
<dbReference type="SUPFAM" id="SSF53383">
    <property type="entry name" value="PLP-dependent transferases"/>
    <property type="match status" value="1"/>
</dbReference>
<name>A0A512PR25_9LACO</name>
<dbReference type="Pfam" id="PF00155">
    <property type="entry name" value="Aminotran_1_2"/>
    <property type="match status" value="1"/>
</dbReference>
<dbReference type="GO" id="GO:0030170">
    <property type="term" value="F:pyridoxal phosphate binding"/>
    <property type="evidence" value="ECO:0007669"/>
    <property type="project" value="InterPro"/>
</dbReference>
<dbReference type="AlphaFoldDB" id="A0A512PR25"/>
<dbReference type="STRING" id="1423795.FD12_GL001653"/>
<evidence type="ECO:0000313" key="8">
    <source>
        <dbReference type="EMBL" id="GEP73665.1"/>
    </source>
</evidence>
<dbReference type="InterPro" id="IPR015424">
    <property type="entry name" value="PyrdxlP-dep_Trfase"/>
</dbReference>
<comment type="caution">
    <text evidence="8">The sequence shown here is derived from an EMBL/GenBank/DDBJ whole genome shotgun (WGS) entry which is preliminary data.</text>
</comment>
<dbReference type="Proteomes" id="UP000321569">
    <property type="component" value="Unassembled WGS sequence"/>
</dbReference>
<keyword evidence="3 6" id="KW-0032">Aminotransferase</keyword>
<dbReference type="GO" id="GO:0008483">
    <property type="term" value="F:transaminase activity"/>
    <property type="evidence" value="ECO:0007669"/>
    <property type="project" value="UniProtKB-KW"/>
</dbReference>
<comment type="similarity">
    <text evidence="2 6">Belongs to the class-I pyridoxal-phosphate-dependent aminotransferase family.</text>
</comment>
<evidence type="ECO:0000256" key="5">
    <source>
        <dbReference type="ARBA" id="ARBA00022898"/>
    </source>
</evidence>
<proteinExistence type="inferred from homology"/>
<sequence length="394" mass="42582">MSKLSDKMNKRVAALTPAAILTFNQKISTIPDIVKLTLGEPDFNTPEHVKQAAVKAIDDNESHYTNSRGTEGLRKAAAGFLNKKYGLNYDPATQVLMTAGATGAIYSSLTAMLNPGDTVIIPTPIFPLYIPIVLLAGAKPVFVDTSDNGFVLSPEKLQAAIDANKDTVKAVILNFPNNPTGVTYHKDDLQKLADVISKYDMICLSDEIYSELTYDGTHVSMGTILPEQTLVMNGVSKSHAMTGWRIGMICGPEDIISEVAKVSEFTITSLATNTQAAAEEAFKNGFNDAQPMKETYLKRRDLLVDGLEQAGFTCPKPTGAFYVFAKIPEGLDQHSVDFCYDLAKEAKVALIPGKFFGAGGEGYVRISYAASTEALQTAVSRIQKYVADKQAAVK</sequence>
<dbReference type="PANTHER" id="PTHR46383">
    <property type="entry name" value="ASPARTATE AMINOTRANSFERASE"/>
    <property type="match status" value="1"/>
</dbReference>
<dbReference type="Gene3D" id="3.90.1150.10">
    <property type="entry name" value="Aspartate Aminotransferase, domain 1"/>
    <property type="match status" value="1"/>
</dbReference>
<dbReference type="PROSITE" id="PS00105">
    <property type="entry name" value="AA_TRANSFER_CLASS_1"/>
    <property type="match status" value="1"/>
</dbReference>
<dbReference type="CDD" id="cd00609">
    <property type="entry name" value="AAT_like"/>
    <property type="match status" value="1"/>
</dbReference>
<dbReference type="InterPro" id="IPR004839">
    <property type="entry name" value="Aminotransferase_I/II_large"/>
</dbReference>
<dbReference type="OrthoDB" id="9802328at2"/>
<feature type="domain" description="Aminotransferase class I/classII large" evidence="7">
    <location>
        <begin position="32"/>
        <end position="382"/>
    </location>
</feature>
<comment type="cofactor">
    <cofactor evidence="1 6">
        <name>pyridoxal 5'-phosphate</name>
        <dbReference type="ChEBI" id="CHEBI:597326"/>
    </cofactor>
</comment>